<dbReference type="InterPro" id="IPR022538">
    <property type="entry name" value="DUF2570"/>
</dbReference>
<gene>
    <name evidence="3" type="ORF">JP32_02995</name>
    <name evidence="4" type="ORF">NCTC11413_00703</name>
</gene>
<accession>A0A0A2XRA2</accession>
<evidence type="ECO:0000256" key="2">
    <source>
        <dbReference type="SAM" id="Phobius"/>
    </source>
</evidence>
<proteinExistence type="predicted"/>
<keyword evidence="2" id="KW-1133">Transmembrane helix</keyword>
<keyword evidence="1" id="KW-0175">Coiled coil</keyword>
<dbReference type="RefSeq" id="WP_026211003.1">
    <property type="nucleotide sequence ID" value="NZ_CP103874.1"/>
</dbReference>
<dbReference type="EMBL" id="UGGZ01000001">
    <property type="protein sequence ID" value="STO37590.1"/>
    <property type="molecule type" value="Genomic_DNA"/>
</dbReference>
<evidence type="ECO:0000313" key="6">
    <source>
        <dbReference type="Proteomes" id="UP000254232"/>
    </source>
</evidence>
<reference evidence="4 6" key="2">
    <citation type="submission" date="2018-06" db="EMBL/GenBank/DDBJ databases">
        <authorList>
            <consortium name="Pathogen Informatics"/>
            <person name="Doyle S."/>
        </authorList>
    </citation>
    <scope>NUCLEOTIDE SEQUENCE [LARGE SCALE GENOMIC DNA]</scope>
    <source>
        <strain evidence="4 6">NCTC11413</strain>
    </source>
</reference>
<protein>
    <submittedName>
        <fullName evidence="4">Protein of uncharacterized function (DUF2570)</fullName>
    </submittedName>
</protein>
<feature type="transmembrane region" description="Helical" evidence="2">
    <location>
        <begin position="6"/>
        <end position="27"/>
    </location>
</feature>
<organism evidence="3 5">
    <name type="scientific">Gallibacterium anatis</name>
    <dbReference type="NCBI Taxonomy" id="750"/>
    <lineage>
        <taxon>Bacteria</taxon>
        <taxon>Pseudomonadati</taxon>
        <taxon>Pseudomonadota</taxon>
        <taxon>Gammaproteobacteria</taxon>
        <taxon>Pasteurellales</taxon>
        <taxon>Pasteurellaceae</taxon>
        <taxon>Gallibacterium</taxon>
    </lineage>
</organism>
<keyword evidence="2" id="KW-0812">Transmembrane</keyword>
<evidence type="ECO:0000313" key="5">
    <source>
        <dbReference type="Proteomes" id="UP000030526"/>
    </source>
</evidence>
<dbReference type="Proteomes" id="UP000030526">
    <property type="component" value="Unassembled WGS sequence"/>
</dbReference>
<reference evidence="3 5" key="1">
    <citation type="submission" date="2014-08" db="EMBL/GenBank/DDBJ databases">
        <title>Chaperone-usher fimbriae in a diverse selection of Gallibacterium genomes.</title>
        <authorList>
            <person name="Kudirkiene E."/>
            <person name="Bager R.J."/>
            <person name="Johnson T.J."/>
            <person name="Bojesen A.M."/>
        </authorList>
    </citation>
    <scope>NUCLEOTIDE SEQUENCE [LARGE SCALE GENOMIC DNA]</scope>
    <source>
        <strain evidence="3 5">20558/3kl.</strain>
    </source>
</reference>
<dbReference type="GeneID" id="77263206"/>
<dbReference type="AlphaFoldDB" id="A0A0A2XRA2"/>
<dbReference type="Proteomes" id="UP000254232">
    <property type="component" value="Unassembled WGS sequence"/>
</dbReference>
<keyword evidence="2" id="KW-0472">Membrane</keyword>
<evidence type="ECO:0000256" key="1">
    <source>
        <dbReference type="SAM" id="Coils"/>
    </source>
</evidence>
<evidence type="ECO:0000313" key="3">
    <source>
        <dbReference type="EMBL" id="KGQ33190.1"/>
    </source>
</evidence>
<evidence type="ECO:0000313" key="4">
    <source>
        <dbReference type="EMBL" id="STO37590.1"/>
    </source>
</evidence>
<feature type="coiled-coil region" evidence="1">
    <location>
        <begin position="34"/>
        <end position="61"/>
    </location>
</feature>
<dbReference type="EMBL" id="JPXS01000015">
    <property type="protein sequence ID" value="KGQ33190.1"/>
    <property type="molecule type" value="Genomic_DNA"/>
</dbReference>
<sequence>MLPLKFNWRLILICLAVGYLLYSNYLLHHYEVTTKAQAQEIELIQKEKQQLTAQLTIERNATVTQLNLEQQAREKSENDVKIIYKTLSNDACSSARLPDDVIRRLRNKTGN</sequence>
<dbReference type="Pfam" id="PF10828">
    <property type="entry name" value="DUF2570"/>
    <property type="match status" value="1"/>
</dbReference>
<name>A0A0A2XRA2_9PAST</name>